<evidence type="ECO:0000259" key="14">
    <source>
        <dbReference type="PROSITE" id="PS50089"/>
    </source>
</evidence>
<keyword evidence="4 13" id="KW-0812">Transmembrane</keyword>
<comment type="subcellular location">
    <subcellularLocation>
        <location evidence="1">Membrane</location>
        <topology evidence="1">Single-pass membrane protein</topology>
    </subcellularLocation>
</comment>
<dbReference type="PANTHER" id="PTHR45768">
    <property type="entry name" value="E3 UBIQUITIN-PROTEIN LIGASE RNF13-LIKE"/>
    <property type="match status" value="1"/>
</dbReference>
<organism evidence="15">
    <name type="scientific">Opuntia streptacantha</name>
    <name type="common">Prickly pear cactus</name>
    <name type="synonym">Opuntia cardona</name>
    <dbReference type="NCBI Taxonomy" id="393608"/>
    <lineage>
        <taxon>Eukaryota</taxon>
        <taxon>Viridiplantae</taxon>
        <taxon>Streptophyta</taxon>
        <taxon>Embryophyta</taxon>
        <taxon>Tracheophyta</taxon>
        <taxon>Spermatophyta</taxon>
        <taxon>Magnoliopsida</taxon>
        <taxon>eudicotyledons</taxon>
        <taxon>Gunneridae</taxon>
        <taxon>Pentapetalae</taxon>
        <taxon>Caryophyllales</taxon>
        <taxon>Cactineae</taxon>
        <taxon>Cactaceae</taxon>
        <taxon>Opuntioideae</taxon>
        <taxon>Opuntia</taxon>
    </lineage>
</organism>
<evidence type="ECO:0000256" key="3">
    <source>
        <dbReference type="ARBA" id="ARBA00022679"/>
    </source>
</evidence>
<keyword evidence="10 13" id="KW-0472">Membrane</keyword>
<dbReference type="PANTHER" id="PTHR45768:SF61">
    <property type="entry name" value="RING-H2 FINGER PROTEIN ATL18"/>
    <property type="match status" value="1"/>
</dbReference>
<dbReference type="CDD" id="cd16454">
    <property type="entry name" value="RING-H2_PA-TM-RING"/>
    <property type="match status" value="1"/>
</dbReference>
<feature type="domain" description="RING-type" evidence="14">
    <location>
        <begin position="91"/>
        <end position="133"/>
    </location>
</feature>
<reference evidence="15" key="1">
    <citation type="journal article" date="2013" name="J. Plant Res.">
        <title>Effect of fungi and light on seed germination of three Opuntia species from semiarid lands of central Mexico.</title>
        <authorList>
            <person name="Delgado-Sanchez P."/>
            <person name="Jimenez-Bremont J.F."/>
            <person name="Guerrero-Gonzalez Mde L."/>
            <person name="Flores J."/>
        </authorList>
    </citation>
    <scope>NUCLEOTIDE SEQUENCE</scope>
    <source>
        <tissue evidence="15">Cladode</tissue>
    </source>
</reference>
<dbReference type="InterPro" id="IPR013083">
    <property type="entry name" value="Znf_RING/FYVE/PHD"/>
</dbReference>
<evidence type="ECO:0000256" key="5">
    <source>
        <dbReference type="ARBA" id="ARBA00022723"/>
    </source>
</evidence>
<keyword evidence="6 12" id="KW-0863">Zinc-finger</keyword>
<evidence type="ECO:0000256" key="4">
    <source>
        <dbReference type="ARBA" id="ARBA00022692"/>
    </source>
</evidence>
<evidence type="ECO:0000313" key="15">
    <source>
        <dbReference type="EMBL" id="MBA4630425.1"/>
    </source>
</evidence>
<evidence type="ECO:0000256" key="9">
    <source>
        <dbReference type="ARBA" id="ARBA00022989"/>
    </source>
</evidence>
<dbReference type="GO" id="GO:0016020">
    <property type="term" value="C:membrane"/>
    <property type="evidence" value="ECO:0007669"/>
    <property type="project" value="UniProtKB-SubCell"/>
</dbReference>
<dbReference type="SUPFAM" id="SSF57850">
    <property type="entry name" value="RING/U-box"/>
    <property type="match status" value="1"/>
</dbReference>
<evidence type="ECO:0000256" key="11">
    <source>
        <dbReference type="ARBA" id="ARBA00024209"/>
    </source>
</evidence>
<reference evidence="15" key="2">
    <citation type="submission" date="2020-07" db="EMBL/GenBank/DDBJ databases">
        <authorList>
            <person name="Vera ALvarez R."/>
            <person name="Arias-Moreno D.M."/>
            <person name="Jimenez-Jacinto V."/>
            <person name="Jimenez-Bremont J.F."/>
            <person name="Swaminathan K."/>
            <person name="Moose S.P."/>
            <person name="Guerrero-Gonzalez M.L."/>
            <person name="Marino-Ramirez L."/>
            <person name="Landsman D."/>
            <person name="Rodriguez-Kessler M."/>
            <person name="Delgado-Sanchez P."/>
        </authorList>
    </citation>
    <scope>NUCLEOTIDE SEQUENCE</scope>
    <source>
        <tissue evidence="15">Cladode</tissue>
    </source>
</reference>
<dbReference type="SMART" id="SM00184">
    <property type="entry name" value="RING"/>
    <property type="match status" value="1"/>
</dbReference>
<proteinExistence type="inferred from homology"/>
<name>A0A7C9D3X6_OPUST</name>
<dbReference type="AlphaFoldDB" id="A0A7C9D3X6"/>
<keyword evidence="9 13" id="KW-1133">Transmembrane helix</keyword>
<evidence type="ECO:0000256" key="10">
    <source>
        <dbReference type="ARBA" id="ARBA00023136"/>
    </source>
</evidence>
<evidence type="ECO:0000256" key="1">
    <source>
        <dbReference type="ARBA" id="ARBA00004167"/>
    </source>
</evidence>
<feature type="transmembrane region" description="Helical" evidence="13">
    <location>
        <begin position="6"/>
        <end position="31"/>
    </location>
</feature>
<evidence type="ECO:0000256" key="13">
    <source>
        <dbReference type="SAM" id="Phobius"/>
    </source>
</evidence>
<comment type="similarity">
    <text evidence="11">Belongs to the RING-type zinc finger family. ATL subfamily.</text>
</comment>
<dbReference type="InterPro" id="IPR001841">
    <property type="entry name" value="Znf_RING"/>
</dbReference>
<dbReference type="GO" id="GO:0008270">
    <property type="term" value="F:zinc ion binding"/>
    <property type="evidence" value="ECO:0007669"/>
    <property type="project" value="UniProtKB-KW"/>
</dbReference>
<protein>
    <recommendedName>
        <fullName evidence="14">RING-type domain-containing protein</fullName>
    </recommendedName>
</protein>
<dbReference type="EMBL" id="GISG01073779">
    <property type="protein sequence ID" value="MBA4630425.1"/>
    <property type="molecule type" value="Transcribed_RNA"/>
</dbReference>
<keyword evidence="3" id="KW-0808">Transferase</keyword>
<evidence type="ECO:0000256" key="8">
    <source>
        <dbReference type="ARBA" id="ARBA00022833"/>
    </source>
</evidence>
<dbReference type="PROSITE" id="PS50089">
    <property type="entry name" value="ZF_RING_2"/>
    <property type="match status" value="1"/>
</dbReference>
<evidence type="ECO:0000256" key="7">
    <source>
        <dbReference type="ARBA" id="ARBA00022786"/>
    </source>
</evidence>
<sequence>MKEEIMIMEITISVMLLLVGIFVLIMIHVCIVGRAFRRGFGDGVLQRASVPHIRVGGLTPHELNKLPWFEYKEGEIGANTITTTTTNPTECAVCLDHFKVGDKCRLLPNCHHCFHASCVDPWLIKSPFCPICRASTRPPSKVCLDIGEGSNV</sequence>
<keyword evidence="8" id="KW-0862">Zinc</keyword>
<evidence type="ECO:0000256" key="12">
    <source>
        <dbReference type="PROSITE-ProRule" id="PRU00175"/>
    </source>
</evidence>
<dbReference type="GO" id="GO:0016740">
    <property type="term" value="F:transferase activity"/>
    <property type="evidence" value="ECO:0007669"/>
    <property type="project" value="UniProtKB-KW"/>
</dbReference>
<evidence type="ECO:0000256" key="6">
    <source>
        <dbReference type="ARBA" id="ARBA00022771"/>
    </source>
</evidence>
<comment type="pathway">
    <text evidence="2">Protein modification; protein ubiquitination.</text>
</comment>
<evidence type="ECO:0000256" key="2">
    <source>
        <dbReference type="ARBA" id="ARBA00004906"/>
    </source>
</evidence>
<keyword evidence="7" id="KW-0833">Ubl conjugation pathway</keyword>
<dbReference type="Gene3D" id="3.30.40.10">
    <property type="entry name" value="Zinc/RING finger domain, C3HC4 (zinc finger)"/>
    <property type="match status" value="1"/>
</dbReference>
<accession>A0A7C9D3X6</accession>
<keyword evidence="5" id="KW-0479">Metal-binding</keyword>
<dbReference type="Pfam" id="PF13639">
    <property type="entry name" value="zf-RING_2"/>
    <property type="match status" value="1"/>
</dbReference>